<proteinExistence type="predicted"/>
<dbReference type="RefSeq" id="WP_091396990.1">
    <property type="nucleotide sequence ID" value="NZ_FNQY01000009.1"/>
</dbReference>
<dbReference type="OrthoDB" id="680937at2"/>
<evidence type="ECO:0000313" key="1">
    <source>
        <dbReference type="EMBL" id="SEA14720.1"/>
    </source>
</evidence>
<accession>A0A1H3YTI8</accession>
<protein>
    <submittedName>
        <fullName evidence="1">Uncharacterized protein</fullName>
    </submittedName>
</protein>
<name>A0A1H3YTI8_9BACT</name>
<gene>
    <name evidence="1" type="ORF">SAMN05192529_10937</name>
</gene>
<dbReference type="Proteomes" id="UP000199041">
    <property type="component" value="Unassembled WGS sequence"/>
</dbReference>
<dbReference type="EMBL" id="FNQY01000009">
    <property type="protein sequence ID" value="SEA14720.1"/>
    <property type="molecule type" value="Genomic_DNA"/>
</dbReference>
<organism evidence="1 2">
    <name type="scientific">Arachidicoccus rhizosphaerae</name>
    <dbReference type="NCBI Taxonomy" id="551991"/>
    <lineage>
        <taxon>Bacteria</taxon>
        <taxon>Pseudomonadati</taxon>
        <taxon>Bacteroidota</taxon>
        <taxon>Chitinophagia</taxon>
        <taxon>Chitinophagales</taxon>
        <taxon>Chitinophagaceae</taxon>
        <taxon>Arachidicoccus</taxon>
    </lineage>
</organism>
<dbReference type="STRING" id="551991.SAMN05192529_10937"/>
<evidence type="ECO:0000313" key="2">
    <source>
        <dbReference type="Proteomes" id="UP000199041"/>
    </source>
</evidence>
<keyword evidence="2" id="KW-1185">Reference proteome</keyword>
<reference evidence="1 2" key="1">
    <citation type="submission" date="2016-10" db="EMBL/GenBank/DDBJ databases">
        <authorList>
            <person name="de Groot N.N."/>
        </authorList>
    </citation>
    <scope>NUCLEOTIDE SEQUENCE [LARGE SCALE GENOMIC DNA]</scope>
    <source>
        <strain evidence="1 2">Vu-144</strain>
    </source>
</reference>
<dbReference type="AlphaFoldDB" id="A0A1H3YTI8"/>
<sequence>MAEFKRRTLKFSTGKQMTLYGNSISIGKTLEVGEGNIPNILALPMDPNAEQKIQNPQRLTLDEVMELADYMTGLWLQLKENIRKYGMESPKIFVGESGR</sequence>